<comment type="caution">
    <text evidence="1">The sequence shown here is derived from an EMBL/GenBank/DDBJ whole genome shotgun (WGS) entry which is preliminary data.</text>
</comment>
<proteinExistence type="predicted"/>
<dbReference type="Proteomes" id="UP000314294">
    <property type="component" value="Unassembled WGS sequence"/>
</dbReference>
<protein>
    <submittedName>
        <fullName evidence="1">Uncharacterized protein</fullName>
    </submittedName>
</protein>
<evidence type="ECO:0000313" key="2">
    <source>
        <dbReference type="Proteomes" id="UP000314294"/>
    </source>
</evidence>
<accession>A0A4Z2J9D8</accession>
<name>A0A4Z2J9D8_9TELE</name>
<dbReference type="AlphaFoldDB" id="A0A4Z2J9D8"/>
<organism evidence="1 2">
    <name type="scientific">Liparis tanakae</name>
    <name type="common">Tanaka's snailfish</name>
    <dbReference type="NCBI Taxonomy" id="230148"/>
    <lineage>
        <taxon>Eukaryota</taxon>
        <taxon>Metazoa</taxon>
        <taxon>Chordata</taxon>
        <taxon>Craniata</taxon>
        <taxon>Vertebrata</taxon>
        <taxon>Euteleostomi</taxon>
        <taxon>Actinopterygii</taxon>
        <taxon>Neopterygii</taxon>
        <taxon>Teleostei</taxon>
        <taxon>Neoteleostei</taxon>
        <taxon>Acanthomorphata</taxon>
        <taxon>Eupercaria</taxon>
        <taxon>Perciformes</taxon>
        <taxon>Cottioidei</taxon>
        <taxon>Cottales</taxon>
        <taxon>Liparidae</taxon>
        <taxon>Liparis</taxon>
    </lineage>
</organism>
<sequence>MAICASATAIGDSKSSTVRYHRSICHRFPILIIPYPYKCGNIRKDISRRHIQSYPHPHPTPPTHP</sequence>
<keyword evidence="2" id="KW-1185">Reference proteome</keyword>
<gene>
    <name evidence="1" type="ORF">EYF80_002903</name>
</gene>
<dbReference type="EMBL" id="SRLO01000013">
    <property type="protein sequence ID" value="TNN86720.1"/>
    <property type="molecule type" value="Genomic_DNA"/>
</dbReference>
<reference evidence="1 2" key="1">
    <citation type="submission" date="2019-03" db="EMBL/GenBank/DDBJ databases">
        <title>First draft genome of Liparis tanakae, snailfish: a comprehensive survey of snailfish specific genes.</title>
        <authorList>
            <person name="Kim W."/>
            <person name="Song I."/>
            <person name="Jeong J.-H."/>
            <person name="Kim D."/>
            <person name="Kim S."/>
            <person name="Ryu S."/>
            <person name="Song J.Y."/>
            <person name="Lee S.K."/>
        </authorList>
    </citation>
    <scope>NUCLEOTIDE SEQUENCE [LARGE SCALE GENOMIC DNA]</scope>
    <source>
        <tissue evidence="1">Muscle</tissue>
    </source>
</reference>
<evidence type="ECO:0000313" key="1">
    <source>
        <dbReference type="EMBL" id="TNN86720.1"/>
    </source>
</evidence>